<gene>
    <name evidence="1" type="ORF">Tco_1113396</name>
</gene>
<name>A0ABQ5IUT7_9ASTR</name>
<proteinExistence type="predicted"/>
<sequence>MGRDLVSALGITVTFITGYLTSYGSYAWVVVLRCHVMTHHDCEIGKFNMDHGSWCMGCKEMGGYARGVGSGVTYKRYFDLPRSKQAADERILLLESQLVAARSEREEKEL</sequence>
<dbReference type="Proteomes" id="UP001151760">
    <property type="component" value="Unassembled WGS sequence"/>
</dbReference>
<dbReference type="EMBL" id="BQNB010021117">
    <property type="protein sequence ID" value="GJU03058.1"/>
    <property type="molecule type" value="Genomic_DNA"/>
</dbReference>
<keyword evidence="2" id="KW-1185">Reference proteome</keyword>
<evidence type="ECO:0000313" key="2">
    <source>
        <dbReference type="Proteomes" id="UP001151760"/>
    </source>
</evidence>
<comment type="caution">
    <text evidence="1">The sequence shown here is derived from an EMBL/GenBank/DDBJ whole genome shotgun (WGS) entry which is preliminary data.</text>
</comment>
<reference evidence="1" key="1">
    <citation type="journal article" date="2022" name="Int. J. Mol. Sci.">
        <title>Draft Genome of Tanacetum Coccineum: Genomic Comparison of Closely Related Tanacetum-Family Plants.</title>
        <authorList>
            <person name="Yamashiro T."/>
            <person name="Shiraishi A."/>
            <person name="Nakayama K."/>
            <person name="Satake H."/>
        </authorList>
    </citation>
    <scope>NUCLEOTIDE SEQUENCE</scope>
</reference>
<accession>A0ABQ5IUT7</accession>
<protein>
    <submittedName>
        <fullName evidence="1">Uncharacterized protein</fullName>
    </submittedName>
</protein>
<organism evidence="1 2">
    <name type="scientific">Tanacetum coccineum</name>
    <dbReference type="NCBI Taxonomy" id="301880"/>
    <lineage>
        <taxon>Eukaryota</taxon>
        <taxon>Viridiplantae</taxon>
        <taxon>Streptophyta</taxon>
        <taxon>Embryophyta</taxon>
        <taxon>Tracheophyta</taxon>
        <taxon>Spermatophyta</taxon>
        <taxon>Magnoliopsida</taxon>
        <taxon>eudicotyledons</taxon>
        <taxon>Gunneridae</taxon>
        <taxon>Pentapetalae</taxon>
        <taxon>asterids</taxon>
        <taxon>campanulids</taxon>
        <taxon>Asterales</taxon>
        <taxon>Asteraceae</taxon>
        <taxon>Asteroideae</taxon>
        <taxon>Anthemideae</taxon>
        <taxon>Anthemidinae</taxon>
        <taxon>Tanacetum</taxon>
    </lineage>
</organism>
<reference evidence="1" key="2">
    <citation type="submission" date="2022-01" db="EMBL/GenBank/DDBJ databases">
        <authorList>
            <person name="Yamashiro T."/>
            <person name="Shiraishi A."/>
            <person name="Satake H."/>
            <person name="Nakayama K."/>
        </authorList>
    </citation>
    <scope>NUCLEOTIDE SEQUENCE</scope>
</reference>
<evidence type="ECO:0000313" key="1">
    <source>
        <dbReference type="EMBL" id="GJU03058.1"/>
    </source>
</evidence>